<keyword evidence="2" id="KW-1133">Transmembrane helix</keyword>
<dbReference type="RefSeq" id="WP_180862047.1">
    <property type="nucleotide sequence ID" value="NZ_CP047415.1"/>
</dbReference>
<organism evidence="3 4">
    <name type="scientific">Lactobacillus crispatus</name>
    <dbReference type="NCBI Taxonomy" id="47770"/>
    <lineage>
        <taxon>Bacteria</taxon>
        <taxon>Bacillati</taxon>
        <taxon>Bacillota</taxon>
        <taxon>Bacilli</taxon>
        <taxon>Lactobacillales</taxon>
        <taxon>Lactobacillaceae</taxon>
        <taxon>Lactobacillus</taxon>
    </lineage>
</organism>
<feature type="coiled-coil region" evidence="1">
    <location>
        <begin position="31"/>
        <end position="72"/>
    </location>
</feature>
<evidence type="ECO:0000256" key="2">
    <source>
        <dbReference type="SAM" id="Phobius"/>
    </source>
</evidence>
<proteinExistence type="predicted"/>
<keyword evidence="2" id="KW-0472">Membrane</keyword>
<keyword evidence="2" id="KW-0812">Transmembrane</keyword>
<gene>
    <name evidence="3" type="ORF">GTO85_05175</name>
</gene>
<evidence type="ECO:0000313" key="4">
    <source>
        <dbReference type="Proteomes" id="UP000510660"/>
    </source>
</evidence>
<evidence type="ECO:0000256" key="1">
    <source>
        <dbReference type="SAM" id="Coils"/>
    </source>
</evidence>
<keyword evidence="1" id="KW-0175">Coiled coil</keyword>
<accession>A0A7H9E9F4</accession>
<evidence type="ECO:0000313" key="3">
    <source>
        <dbReference type="EMBL" id="QLL73802.1"/>
    </source>
</evidence>
<dbReference type="EMBL" id="CP047415">
    <property type="protein sequence ID" value="QLL73802.1"/>
    <property type="molecule type" value="Genomic_DNA"/>
</dbReference>
<feature type="transmembrane region" description="Helical" evidence="2">
    <location>
        <begin position="6"/>
        <end position="23"/>
    </location>
</feature>
<dbReference type="AlphaFoldDB" id="A0A7H9E9F4"/>
<sequence>MHVDVSSIITAIVSLILGYFAFSQNGKKSDLDRTQETHDYIQDQNDRLNAENERLIKENQRLKKELKSYETKH</sequence>
<reference evidence="3 4" key="1">
    <citation type="submission" date="2020-01" db="EMBL/GenBank/DDBJ databases">
        <title>Complete and circular genome sequences of six lactobacillus isolates from horses.</title>
        <authorList>
            <person name="Hassan H.M."/>
        </authorList>
    </citation>
    <scope>NUCLEOTIDE SEQUENCE [LARGE SCALE GENOMIC DNA]</scope>
    <source>
        <strain evidence="3 4">1D</strain>
    </source>
</reference>
<name>A0A7H9E9F4_9LACO</name>
<dbReference type="Proteomes" id="UP000510660">
    <property type="component" value="Chromosome"/>
</dbReference>
<protein>
    <submittedName>
        <fullName evidence="3">Uncharacterized protein</fullName>
    </submittedName>
</protein>